<gene>
    <name evidence="1" type="ORF">GCM10023189_06970</name>
</gene>
<organism evidence="1 2">
    <name type="scientific">Nibrella saemangeumensis</name>
    <dbReference type="NCBI Taxonomy" id="1084526"/>
    <lineage>
        <taxon>Bacteria</taxon>
        <taxon>Pseudomonadati</taxon>
        <taxon>Bacteroidota</taxon>
        <taxon>Cytophagia</taxon>
        <taxon>Cytophagales</taxon>
        <taxon>Spirosomataceae</taxon>
        <taxon>Nibrella</taxon>
    </lineage>
</organism>
<proteinExistence type="predicted"/>
<comment type="caution">
    <text evidence="1">The sequence shown here is derived from an EMBL/GenBank/DDBJ whole genome shotgun (WGS) entry which is preliminary data.</text>
</comment>
<reference evidence="2" key="1">
    <citation type="journal article" date="2019" name="Int. J. Syst. Evol. Microbiol.">
        <title>The Global Catalogue of Microorganisms (GCM) 10K type strain sequencing project: providing services to taxonomists for standard genome sequencing and annotation.</title>
        <authorList>
            <consortium name="The Broad Institute Genomics Platform"/>
            <consortium name="The Broad Institute Genome Sequencing Center for Infectious Disease"/>
            <person name="Wu L."/>
            <person name="Ma J."/>
        </authorList>
    </citation>
    <scope>NUCLEOTIDE SEQUENCE [LARGE SCALE GENOMIC DNA]</scope>
    <source>
        <strain evidence="2">JCM 17927</strain>
    </source>
</reference>
<keyword evidence="2" id="KW-1185">Reference proteome</keyword>
<name>A0ABP8MGF2_9BACT</name>
<evidence type="ECO:0000313" key="2">
    <source>
        <dbReference type="Proteomes" id="UP001501175"/>
    </source>
</evidence>
<dbReference type="RefSeq" id="WP_345240580.1">
    <property type="nucleotide sequence ID" value="NZ_BAABHD010000005.1"/>
</dbReference>
<evidence type="ECO:0000313" key="1">
    <source>
        <dbReference type="EMBL" id="GAA4448704.1"/>
    </source>
</evidence>
<sequence length="307" mass="34644">MRAYLSSSISSINENKINGMLAEIDLRRTLQGLGFGDRISQGGWILRNVGEGDFGHSTIVLFPQTITPMVDFPVGRVLEEPSISLHTICATMHQIGVHSYFCVPSIHINEDPSTVIWHAKQLGIPNPIPYTPLTGLIKTFSHRGRRYNFLRYKTNANLIPNSNVPEEFTKEHLRVTFQNRFMSEISDIDGILWGQQYTYPIEIKEKTVAEDDKIGKYFGIDVGPFVKLAFYAAKKGNLHSLFFVREINNTTQRKLVRWWFVTFERLAQYASWVPSGGGKSMTGGSSTVVKVPKSEFTELSAISLSHL</sequence>
<dbReference type="EMBL" id="BAABHD010000005">
    <property type="protein sequence ID" value="GAA4448704.1"/>
    <property type="molecule type" value="Genomic_DNA"/>
</dbReference>
<dbReference type="Proteomes" id="UP001501175">
    <property type="component" value="Unassembled WGS sequence"/>
</dbReference>
<protein>
    <submittedName>
        <fullName evidence="1">Uncharacterized protein</fullName>
    </submittedName>
</protein>
<accession>A0ABP8MGF2</accession>